<protein>
    <submittedName>
        <fullName evidence="1">Uncharacterized protein</fullName>
    </submittedName>
</protein>
<name>A0A9P9AKC0_9HYPO</name>
<reference evidence="1 2" key="1">
    <citation type="journal article" date="2021" name="Nat. Commun.">
        <title>Genetic determinants of endophytism in the Arabidopsis root mycobiome.</title>
        <authorList>
            <person name="Mesny F."/>
            <person name="Miyauchi S."/>
            <person name="Thiergart T."/>
            <person name="Pickel B."/>
            <person name="Atanasova L."/>
            <person name="Karlsson M."/>
            <person name="Huettel B."/>
            <person name="Barry K.W."/>
            <person name="Haridas S."/>
            <person name="Chen C."/>
            <person name="Bauer D."/>
            <person name="Andreopoulos W."/>
            <person name="Pangilinan J."/>
            <person name="LaButti K."/>
            <person name="Riley R."/>
            <person name="Lipzen A."/>
            <person name="Clum A."/>
            <person name="Drula E."/>
            <person name="Henrissat B."/>
            <person name="Kohler A."/>
            <person name="Grigoriev I.V."/>
            <person name="Martin F.M."/>
            <person name="Hacquard S."/>
        </authorList>
    </citation>
    <scope>NUCLEOTIDE SEQUENCE [LARGE SCALE GENOMIC DNA]</scope>
    <source>
        <strain evidence="1 2">MPI-CAGE-CH-0241</strain>
    </source>
</reference>
<accession>A0A9P9AKC0</accession>
<keyword evidence="2" id="KW-1185">Reference proteome</keyword>
<organism evidence="1 2">
    <name type="scientific">Thelonectria olida</name>
    <dbReference type="NCBI Taxonomy" id="1576542"/>
    <lineage>
        <taxon>Eukaryota</taxon>
        <taxon>Fungi</taxon>
        <taxon>Dikarya</taxon>
        <taxon>Ascomycota</taxon>
        <taxon>Pezizomycotina</taxon>
        <taxon>Sordariomycetes</taxon>
        <taxon>Hypocreomycetidae</taxon>
        <taxon>Hypocreales</taxon>
        <taxon>Nectriaceae</taxon>
        <taxon>Thelonectria</taxon>
    </lineage>
</organism>
<comment type="caution">
    <text evidence="1">The sequence shown here is derived from an EMBL/GenBank/DDBJ whole genome shotgun (WGS) entry which is preliminary data.</text>
</comment>
<sequence>MPYFHAETDLDGWYPRLSLQSPKVKTAPAFVQSEQRDLVLVAFYPWRSKFIFAANEIDRATDKAVGGYRLGKATNETLPLCLKGLIDNSYRPNPRIDNLDAGLENKSVYEDERDHIRRRDDPLTYTMGSGCMARSPSRARKVMKIAVSRSRARTIAIAIACAELPAPKEKDVERLQDGDMSRDGQLTDIATDYCDDNRIRLSSSARDLDIWC</sequence>
<proteinExistence type="predicted"/>
<gene>
    <name evidence="1" type="ORF">B0T10DRAFT_581144</name>
</gene>
<dbReference type="AlphaFoldDB" id="A0A9P9AKC0"/>
<dbReference type="EMBL" id="JAGPYM010000025">
    <property type="protein sequence ID" value="KAH6880629.1"/>
    <property type="molecule type" value="Genomic_DNA"/>
</dbReference>
<evidence type="ECO:0000313" key="2">
    <source>
        <dbReference type="Proteomes" id="UP000777438"/>
    </source>
</evidence>
<dbReference type="Proteomes" id="UP000777438">
    <property type="component" value="Unassembled WGS sequence"/>
</dbReference>
<evidence type="ECO:0000313" key="1">
    <source>
        <dbReference type="EMBL" id="KAH6880629.1"/>
    </source>
</evidence>